<evidence type="ECO:0000259" key="1">
    <source>
        <dbReference type="SMART" id="SM00923"/>
    </source>
</evidence>
<organism evidence="2 3">
    <name type="scientific">Kibdelosporangium lantanae</name>
    <dbReference type="NCBI Taxonomy" id="1497396"/>
    <lineage>
        <taxon>Bacteria</taxon>
        <taxon>Bacillati</taxon>
        <taxon>Actinomycetota</taxon>
        <taxon>Actinomycetes</taxon>
        <taxon>Pseudonocardiales</taxon>
        <taxon>Pseudonocardiaceae</taxon>
        <taxon>Kibdelosporangium</taxon>
    </lineage>
</organism>
<dbReference type="Pfam" id="PF03621">
    <property type="entry name" value="MbtH"/>
    <property type="match status" value="1"/>
</dbReference>
<sequence length="77" mass="8697">METNPFDDEADRFFVLVNDEEQHSLWPSSVEVPAGWHVVFGADDRSACLESVAENWVDMRPRSLRAAMVTNNSQQAS</sequence>
<gene>
    <name evidence="2" type="ORF">ACFQ1S_02580</name>
</gene>
<feature type="domain" description="MbtH-like" evidence="1">
    <location>
        <begin position="4"/>
        <end position="54"/>
    </location>
</feature>
<evidence type="ECO:0000313" key="2">
    <source>
        <dbReference type="EMBL" id="MFD1044556.1"/>
    </source>
</evidence>
<accession>A0ABW3M1J7</accession>
<dbReference type="InterPro" id="IPR037407">
    <property type="entry name" value="MLP_fam"/>
</dbReference>
<protein>
    <submittedName>
        <fullName evidence="2">MbtH family protein</fullName>
    </submittedName>
</protein>
<name>A0ABW3M1J7_9PSEU</name>
<dbReference type="PANTHER" id="PTHR38444">
    <property type="entry name" value="ENTEROBACTIN BIOSYNTHESIS PROTEIN YBDZ"/>
    <property type="match status" value="1"/>
</dbReference>
<dbReference type="PANTHER" id="PTHR38444:SF1">
    <property type="entry name" value="ENTEROBACTIN BIOSYNTHESIS PROTEIN YBDZ"/>
    <property type="match status" value="1"/>
</dbReference>
<evidence type="ECO:0000313" key="3">
    <source>
        <dbReference type="Proteomes" id="UP001597045"/>
    </source>
</evidence>
<dbReference type="InterPro" id="IPR005153">
    <property type="entry name" value="MbtH-like_dom"/>
</dbReference>
<comment type="caution">
    <text evidence="2">The sequence shown here is derived from an EMBL/GenBank/DDBJ whole genome shotgun (WGS) entry which is preliminary data.</text>
</comment>
<dbReference type="Gene3D" id="3.90.820.10">
    <property type="entry name" value="Structural Genomics, Unknown Function 30-nov-00 1gh9 Mol_id"/>
    <property type="match status" value="1"/>
</dbReference>
<dbReference type="InterPro" id="IPR038020">
    <property type="entry name" value="MbtH-like_sf"/>
</dbReference>
<dbReference type="SMART" id="SM00923">
    <property type="entry name" value="MbtH"/>
    <property type="match status" value="1"/>
</dbReference>
<dbReference type="Proteomes" id="UP001597045">
    <property type="component" value="Unassembled WGS sequence"/>
</dbReference>
<keyword evidence="3" id="KW-1185">Reference proteome</keyword>
<proteinExistence type="predicted"/>
<dbReference type="SUPFAM" id="SSF160582">
    <property type="entry name" value="MbtH-like"/>
    <property type="match status" value="1"/>
</dbReference>
<dbReference type="EMBL" id="JBHTIS010000075">
    <property type="protein sequence ID" value="MFD1044556.1"/>
    <property type="molecule type" value="Genomic_DNA"/>
</dbReference>
<reference evidence="3" key="1">
    <citation type="journal article" date="2019" name="Int. J. Syst. Evol. Microbiol.">
        <title>The Global Catalogue of Microorganisms (GCM) 10K type strain sequencing project: providing services to taxonomists for standard genome sequencing and annotation.</title>
        <authorList>
            <consortium name="The Broad Institute Genomics Platform"/>
            <consortium name="The Broad Institute Genome Sequencing Center for Infectious Disease"/>
            <person name="Wu L."/>
            <person name="Ma J."/>
        </authorList>
    </citation>
    <scope>NUCLEOTIDE SEQUENCE [LARGE SCALE GENOMIC DNA]</scope>
    <source>
        <strain evidence="3">JCM 31486</strain>
    </source>
</reference>